<evidence type="ECO:0000313" key="4">
    <source>
        <dbReference type="Proteomes" id="UP000002588"/>
    </source>
</evidence>
<keyword evidence="2" id="KW-1133">Transmembrane helix</keyword>
<feature type="region of interest" description="Disordered" evidence="1">
    <location>
        <begin position="155"/>
        <end position="175"/>
    </location>
</feature>
<name>A1K537_AZOSB</name>
<dbReference type="KEGG" id="azo:azo1325"/>
<evidence type="ECO:0000313" key="3">
    <source>
        <dbReference type="EMBL" id="CAL93942.1"/>
    </source>
</evidence>
<dbReference type="AlphaFoldDB" id="A1K537"/>
<evidence type="ECO:0000256" key="2">
    <source>
        <dbReference type="SAM" id="Phobius"/>
    </source>
</evidence>
<dbReference type="Proteomes" id="UP000002588">
    <property type="component" value="Chromosome"/>
</dbReference>
<dbReference type="EMBL" id="AM406670">
    <property type="protein sequence ID" value="CAL93942.1"/>
    <property type="molecule type" value="Genomic_DNA"/>
</dbReference>
<dbReference type="STRING" id="62928.azo1325"/>
<protein>
    <submittedName>
        <fullName evidence="3">Hypothetical membrane protein</fullName>
    </submittedName>
</protein>
<proteinExistence type="predicted"/>
<feature type="transmembrane region" description="Helical" evidence="2">
    <location>
        <begin position="225"/>
        <end position="245"/>
    </location>
</feature>
<evidence type="ECO:0000256" key="1">
    <source>
        <dbReference type="SAM" id="MobiDB-lite"/>
    </source>
</evidence>
<keyword evidence="2" id="KW-0812">Transmembrane</keyword>
<feature type="compositionally biased region" description="Acidic residues" evidence="1">
    <location>
        <begin position="157"/>
        <end position="172"/>
    </location>
</feature>
<feature type="region of interest" description="Disordered" evidence="1">
    <location>
        <begin position="1"/>
        <end position="24"/>
    </location>
</feature>
<gene>
    <name evidence="3" type="ordered locus">azo1325</name>
</gene>
<dbReference type="RefSeq" id="WP_011765058.1">
    <property type="nucleotide sequence ID" value="NC_008702.1"/>
</dbReference>
<accession>A1K537</accession>
<sequence length="365" mass="40631">MTTQTPTSPSRGADPNVGDELSVAAEPLENHGKAGDTPFAGEAELKVLVAWLEQEPSDADGWHILNALTRRTLQRIDMAESTRCFTTEELCDWAQVTATSNLWKSVKTWWEARRRKIRHAMRYAGVEYEPLLDRRGGGGRGNKAVNSLRRIPLSETGSEDSLQETETSDDDTVTNARATPLAKETVYWGSTNSPVKLSGVLLRTLFSAGEIRIGSARHNILRANLLGSSLFLLIFSLAVVVPMVIENRPIGTHHLALLFFVGIGAWMWWDKWRPVLHAREDRITPLPDEWLPFVAAPAQLERKRTDSGEVLRLVRYVATCPVCGGSMHLASGAPEWPRRTVGRCADAPREHVFTFDPVKLTGHRL</sequence>
<keyword evidence="2" id="KW-0472">Membrane</keyword>
<feature type="transmembrane region" description="Helical" evidence="2">
    <location>
        <begin position="251"/>
        <end position="269"/>
    </location>
</feature>
<feature type="compositionally biased region" description="Polar residues" evidence="1">
    <location>
        <begin position="1"/>
        <end position="10"/>
    </location>
</feature>
<organism evidence="3 4">
    <name type="scientific">Azoarcus sp. (strain BH72)</name>
    <dbReference type="NCBI Taxonomy" id="418699"/>
    <lineage>
        <taxon>Bacteria</taxon>
        <taxon>Pseudomonadati</taxon>
        <taxon>Pseudomonadota</taxon>
        <taxon>Betaproteobacteria</taxon>
        <taxon>Rhodocyclales</taxon>
        <taxon>Zoogloeaceae</taxon>
        <taxon>Azoarcus</taxon>
    </lineage>
</organism>
<dbReference type="HOGENOM" id="CLU_844314_0_0_4"/>
<dbReference type="eggNOG" id="ENOG5032ZB2">
    <property type="taxonomic scope" value="Bacteria"/>
</dbReference>
<reference evidence="3 4" key="1">
    <citation type="journal article" date="2006" name="Nat. Biotechnol.">
        <title>Complete genome of the mutualistic, N2-fixing grass endophyte Azoarcus sp. strain BH72.</title>
        <authorList>
            <person name="Krause A."/>
            <person name="Ramakumar A."/>
            <person name="Bartels D."/>
            <person name="Battistoni F."/>
            <person name="Bekel T."/>
            <person name="Boch J."/>
            <person name="Boehm M."/>
            <person name="Friedrich F."/>
            <person name="Hurek T."/>
            <person name="Krause L."/>
            <person name="Linke B."/>
            <person name="McHardy A.C."/>
            <person name="Sarkar A."/>
            <person name="Schneiker S."/>
            <person name="Syed A.A."/>
            <person name="Thauer R."/>
            <person name="Vorhoelter F.-J."/>
            <person name="Weidner S."/>
            <person name="Puehler A."/>
            <person name="Reinhold-Hurek B."/>
            <person name="Kaiser O."/>
            <person name="Goesmann A."/>
        </authorList>
    </citation>
    <scope>NUCLEOTIDE SEQUENCE [LARGE SCALE GENOMIC DNA]</scope>
    <source>
        <strain evidence="3 4">BH72</strain>
    </source>
</reference>
<keyword evidence="4" id="KW-1185">Reference proteome</keyword>